<dbReference type="CDD" id="cd18809">
    <property type="entry name" value="SF1_C_RecD"/>
    <property type="match status" value="1"/>
</dbReference>
<dbReference type="SUPFAM" id="SSF52540">
    <property type="entry name" value="P-loop containing nucleoside triphosphate hydrolases"/>
    <property type="match status" value="1"/>
</dbReference>
<protein>
    <submittedName>
        <fullName evidence="2">AAA family ATPase</fullName>
    </submittedName>
</protein>
<gene>
    <name evidence="2" type="ORF">H9626_06570</name>
</gene>
<feature type="domain" description="UvrD-like helicase C-terminal" evidence="1">
    <location>
        <begin position="413"/>
        <end position="464"/>
    </location>
</feature>
<accession>A0ABR8VB19</accession>
<keyword evidence="3" id="KW-1185">Reference proteome</keyword>
<dbReference type="Pfam" id="PF13604">
    <property type="entry name" value="AAA_30"/>
    <property type="match status" value="1"/>
</dbReference>
<evidence type="ECO:0000313" key="3">
    <source>
        <dbReference type="Proteomes" id="UP000616346"/>
    </source>
</evidence>
<sequence>MLINDLSQQIKRKFLYKPTVEQEKAIKSFADFILSPSADAIFVMKGYAGTGKTTLTGALVKALEDLKYKCVLLAPTGRAAKVFARNAGHSAYTIHRRIYRQRVFSNETDNFTLNNNLHRQTLFIVDEASMIANEGLSGTIFGTGRLLDDLIQYVYSGTNCKLMLIGDTAQLPPVGEEESPALSPGILQGYGLEVTECSLTQVVRQAEQSGILYNATRLRQYIDAEDCFSLPRVRTAGFADIRTITGNELIDTLNECYEQAGTDETIVICRSNKRANLYNNGIRNTILYREDELNSGDILMIAKNNYYWGTGCKELDFIANGDVAVVRRVRRSHSMYGFRFADVVLSFPDYGDLELEVKILLDTLHSDAPALTREQNERLFNNVLEDYADLTTKRERMKKMKEDPYFNALQVKFAYAVTCHKAQGGQWQRVFLDQGYMTEEMLSPDYFRWLYTAFTRATETLYLVNWPKEQLDGEENRNG</sequence>
<evidence type="ECO:0000313" key="2">
    <source>
        <dbReference type="EMBL" id="MBD8001882.1"/>
    </source>
</evidence>
<dbReference type="Gene3D" id="3.40.50.300">
    <property type="entry name" value="P-loop containing nucleotide triphosphate hydrolases"/>
    <property type="match status" value="2"/>
</dbReference>
<dbReference type="Proteomes" id="UP000616346">
    <property type="component" value="Unassembled WGS sequence"/>
</dbReference>
<proteinExistence type="predicted"/>
<dbReference type="Pfam" id="PF13538">
    <property type="entry name" value="UvrD_C_2"/>
    <property type="match status" value="1"/>
</dbReference>
<reference evidence="2 3" key="1">
    <citation type="submission" date="2020-08" db="EMBL/GenBank/DDBJ databases">
        <title>A Genomic Blueprint of the Chicken Gut Microbiome.</title>
        <authorList>
            <person name="Gilroy R."/>
            <person name="Ravi A."/>
            <person name="Getino M."/>
            <person name="Pursley I."/>
            <person name="Horton D.L."/>
            <person name="Alikhan N.-F."/>
            <person name="Baker D."/>
            <person name="Gharbi K."/>
            <person name="Hall N."/>
            <person name="Watson M."/>
            <person name="Adriaenssens E.M."/>
            <person name="Foster-Nyarko E."/>
            <person name="Jarju S."/>
            <person name="Secka A."/>
            <person name="Antonio M."/>
            <person name="Oren A."/>
            <person name="Chaudhuri R."/>
            <person name="La Ragione R.M."/>
            <person name="Hildebrand F."/>
            <person name="Pallen M.J."/>
        </authorList>
    </citation>
    <scope>NUCLEOTIDE SEQUENCE [LARGE SCALE GENOMIC DNA]</scope>
    <source>
        <strain evidence="2 3">Sa1YUN3</strain>
    </source>
</reference>
<dbReference type="InterPro" id="IPR027785">
    <property type="entry name" value="UvrD-like_helicase_C"/>
</dbReference>
<comment type="caution">
    <text evidence="2">The sequence shown here is derived from an EMBL/GenBank/DDBJ whole genome shotgun (WGS) entry which is preliminary data.</text>
</comment>
<evidence type="ECO:0000259" key="1">
    <source>
        <dbReference type="Pfam" id="PF13538"/>
    </source>
</evidence>
<dbReference type="EMBL" id="JACSPQ010000002">
    <property type="protein sequence ID" value="MBD8001882.1"/>
    <property type="molecule type" value="Genomic_DNA"/>
</dbReference>
<name>A0ABR8VB19_9BACT</name>
<organism evidence="2 3">
    <name type="scientific">Phocaeicola faecium</name>
    <dbReference type="NCBI Taxonomy" id="2762213"/>
    <lineage>
        <taxon>Bacteria</taxon>
        <taxon>Pseudomonadati</taxon>
        <taxon>Bacteroidota</taxon>
        <taxon>Bacteroidia</taxon>
        <taxon>Bacteroidales</taxon>
        <taxon>Bacteroidaceae</taxon>
        <taxon>Phocaeicola</taxon>
    </lineage>
</organism>
<dbReference type="RefSeq" id="WP_178256885.1">
    <property type="nucleotide sequence ID" value="NZ_JACSPQ010000002.1"/>
</dbReference>
<dbReference type="CDD" id="cd17933">
    <property type="entry name" value="DEXSc_RecD-like"/>
    <property type="match status" value="1"/>
</dbReference>
<dbReference type="InterPro" id="IPR027417">
    <property type="entry name" value="P-loop_NTPase"/>
</dbReference>